<dbReference type="EMBL" id="UYRT01082624">
    <property type="protein sequence ID" value="VDN26242.1"/>
    <property type="molecule type" value="Genomic_DNA"/>
</dbReference>
<accession>A0A183E3M4</accession>
<name>A0A183E3M4_9BILA</name>
<reference evidence="3" key="1">
    <citation type="submission" date="2016-06" db="UniProtKB">
        <authorList>
            <consortium name="WormBaseParasite"/>
        </authorList>
    </citation>
    <scope>IDENTIFICATION</scope>
</reference>
<organism evidence="3">
    <name type="scientific">Gongylonema pulchrum</name>
    <dbReference type="NCBI Taxonomy" id="637853"/>
    <lineage>
        <taxon>Eukaryota</taxon>
        <taxon>Metazoa</taxon>
        <taxon>Ecdysozoa</taxon>
        <taxon>Nematoda</taxon>
        <taxon>Chromadorea</taxon>
        <taxon>Rhabditida</taxon>
        <taxon>Spirurina</taxon>
        <taxon>Spiruromorpha</taxon>
        <taxon>Spiruroidea</taxon>
        <taxon>Gongylonematidae</taxon>
        <taxon>Gongylonema</taxon>
    </lineage>
</organism>
<reference evidence="1 2" key="2">
    <citation type="submission" date="2018-11" db="EMBL/GenBank/DDBJ databases">
        <authorList>
            <consortium name="Pathogen Informatics"/>
        </authorList>
    </citation>
    <scope>NUCLEOTIDE SEQUENCE [LARGE SCALE GENOMIC DNA]</scope>
</reference>
<proteinExistence type="predicted"/>
<keyword evidence="2" id="KW-1185">Reference proteome</keyword>
<dbReference type="OrthoDB" id="273123at2759"/>
<gene>
    <name evidence="1" type="ORF">GPUH_LOCUS15565</name>
</gene>
<evidence type="ECO:0000313" key="2">
    <source>
        <dbReference type="Proteomes" id="UP000271098"/>
    </source>
</evidence>
<dbReference type="Proteomes" id="UP000271098">
    <property type="component" value="Unassembled WGS sequence"/>
</dbReference>
<evidence type="ECO:0000313" key="1">
    <source>
        <dbReference type="EMBL" id="VDN26242.1"/>
    </source>
</evidence>
<evidence type="ECO:0000313" key="3">
    <source>
        <dbReference type="WBParaSite" id="GPUH_0001558601-mRNA-1"/>
    </source>
</evidence>
<dbReference type="WBParaSite" id="GPUH_0001558601-mRNA-1">
    <property type="protein sequence ID" value="GPUH_0001558601-mRNA-1"/>
    <property type="gene ID" value="GPUH_0001558601"/>
</dbReference>
<protein>
    <submittedName>
        <fullName evidence="1 3">Uncharacterized protein</fullName>
    </submittedName>
</protein>
<sequence>MENGTLQELLTLFEEEEHRSGDGDAEGPERSMSVASKLAVLPEIPTNIIVGKNLLLLCDWPPGLLFCEDPLPCAYNVVPKSPGHSTQTRRLVPIDFDCPANNDENAPGEIVSSALMHTGDTSSSEDEYERNHDEHSGLTAYGRAIKRELAWAAKNKCECRPEDSKIKKKLEQRANRVALQEKAQQTAKVLEASAKDACSVYDSYFAIRIKNPRLPVESFRIFTDGIRKIRVSQLKPCAHDNDDVQNVLVAFLVCLQMKPVIISDKFE</sequence>
<dbReference type="AlphaFoldDB" id="A0A183E3M4"/>